<name>A0ABY1KBG1_9BACL</name>
<dbReference type="EMBL" id="FTNK01000018">
    <property type="protein sequence ID" value="SIR55765.1"/>
    <property type="molecule type" value="Genomic_DNA"/>
</dbReference>
<protein>
    <recommendedName>
        <fullName evidence="3">BclA C-terminal domain-containing protein</fullName>
    </recommendedName>
</protein>
<evidence type="ECO:0008006" key="3">
    <source>
        <dbReference type="Google" id="ProtNLM"/>
    </source>
</evidence>
<proteinExistence type="predicted"/>
<dbReference type="RefSeq" id="WP_082867721.1">
    <property type="nucleotide sequence ID" value="NZ_FTNK01000018.1"/>
</dbReference>
<gene>
    <name evidence="1" type="ORF">SAMN05421578_11898</name>
</gene>
<organism evidence="1 2">
    <name type="scientific">Paenibacillus macquariensis</name>
    <dbReference type="NCBI Taxonomy" id="948756"/>
    <lineage>
        <taxon>Bacteria</taxon>
        <taxon>Bacillati</taxon>
        <taxon>Bacillota</taxon>
        <taxon>Bacilli</taxon>
        <taxon>Bacillales</taxon>
        <taxon>Paenibacillaceae</taxon>
        <taxon>Paenibacillus</taxon>
    </lineage>
</organism>
<sequence length="179" mass="18262">MMANYSVFNQIENPLYTQQVNTYIAPGIDSTPEGAASKAGVLFGVNFASTVTTTAPLVLQVTNPLGSGKNMYISRVAGSAAAAAVILTIIKNGTVSGTVVTKVNLNFGSATVSVMTAQSATTAITGTPVTVASMLLSAGPFLINYTGSIIVPPNNSLTVSATISSGTSASTASINWWEY</sequence>
<evidence type="ECO:0000313" key="2">
    <source>
        <dbReference type="Proteomes" id="UP000186666"/>
    </source>
</evidence>
<comment type="caution">
    <text evidence="1">The sequence shown here is derived from an EMBL/GenBank/DDBJ whole genome shotgun (WGS) entry which is preliminary data.</text>
</comment>
<evidence type="ECO:0000313" key="1">
    <source>
        <dbReference type="EMBL" id="SIR55765.1"/>
    </source>
</evidence>
<reference evidence="1 2" key="1">
    <citation type="submission" date="2017-01" db="EMBL/GenBank/DDBJ databases">
        <authorList>
            <person name="Varghese N."/>
            <person name="Submissions S."/>
        </authorList>
    </citation>
    <scope>NUCLEOTIDE SEQUENCE [LARGE SCALE GENOMIC DNA]</scope>
    <source>
        <strain evidence="1 2">ATCC 23464</strain>
    </source>
</reference>
<keyword evidence="2" id="KW-1185">Reference proteome</keyword>
<accession>A0ABY1KBG1</accession>
<dbReference type="Proteomes" id="UP000186666">
    <property type="component" value="Unassembled WGS sequence"/>
</dbReference>